<dbReference type="Proteomes" id="UP000195652">
    <property type="component" value="Chromosome"/>
</dbReference>
<reference evidence="1 2" key="3">
    <citation type="journal article" date="2020" name="Int. J. Syst. Evol. Microbiol.">
        <title>Corynebacterium silvaticum sp. nov., a unique group of NTTB corynebacteria in wild boar and roe deer.</title>
        <authorList>
            <person name="Dangel A."/>
            <person name="Berger A."/>
            <person name="Rau J."/>
            <person name="Eisenberg T."/>
            <person name="Kampfer P."/>
            <person name="Margos G."/>
            <person name="Contzen M."/>
            <person name="Busse H.J."/>
            <person name="Konrad R."/>
            <person name="Peters M."/>
            <person name="Sting R."/>
            <person name="Sing A."/>
        </authorList>
    </citation>
    <scope>NUCLEOTIDE SEQUENCE [LARGE SCALE GENOMIC DNA]</scope>
    <source>
        <strain evidence="1 2">PO100/5</strain>
    </source>
</reference>
<evidence type="ECO:0000313" key="1">
    <source>
        <dbReference type="EMBL" id="ARU46995.2"/>
    </source>
</evidence>
<dbReference type="GeneID" id="75008878"/>
<dbReference type="RefSeq" id="WP_225870220.1">
    <property type="nucleotide sequence ID" value="NZ_CP021417.2"/>
</dbReference>
<keyword evidence="2" id="KW-1185">Reference proteome</keyword>
<reference evidence="1 2" key="1">
    <citation type="journal article" date="2014" name="BMC Vet. Res.">
        <title>First report of Corynebacterium pseudotuberculosis from caseous lymphadenitis lesions in Black Alentejano pig (Sus scrofa domesticus).</title>
        <authorList>
            <person name="Oliveira M."/>
            <person name="Barroco C."/>
            <person name="Mottola C."/>
            <person name="Santos R."/>
            <person name="Lemsaddek A."/>
            <person name="Tavares L."/>
            <person name="Semedo-Lemsaddek T."/>
        </authorList>
    </citation>
    <scope>NUCLEOTIDE SEQUENCE [LARGE SCALE GENOMIC DNA]</scope>
    <source>
        <strain evidence="1 2">PO100/5</strain>
    </source>
</reference>
<evidence type="ECO:0000313" key="2">
    <source>
        <dbReference type="Proteomes" id="UP000195652"/>
    </source>
</evidence>
<sequence>MASDFDNITPTIATVEDRAASQIGFAKPDYLGEVGPVGDSHVFSYGYKFYGTQKSADAITHWIHGGLFTPTGETELGNQTLTLPSGEVVQPGQTVALDISNQYFSVVRNATVR</sequence>
<dbReference type="KEGG" id="csil:CBE74_11730"/>
<dbReference type="AlphaFoldDB" id="A0A7U5KA14"/>
<reference evidence="1 2" key="4">
    <citation type="journal article" date="2020" name="PLoS ONE">
        <title>Taxonomic classification of strain PO100/5 shows a broader geographic distribution and genetic markers of the recently described Corynebacterium silvaticum.</title>
        <authorList>
            <person name="Viana M.V.C."/>
            <person name="Profeta R."/>
            <person name="da Silva A.L."/>
            <person name="Hurtado R."/>
            <person name="Cerqueira J.C."/>
            <person name="Ribeiro B.F.S."/>
            <person name="Almeida M.O."/>
            <person name="Morais-Rodrigues F."/>
            <person name="Soares S.C."/>
            <person name="Oliveira M."/>
            <person name="Tavares L."/>
            <person name="Figueiredo H."/>
            <person name="Wattam A.R."/>
            <person name="Barh D."/>
            <person name="Ghosh P."/>
            <person name="Silva A."/>
            <person name="Azevedo V."/>
        </authorList>
    </citation>
    <scope>NUCLEOTIDE SEQUENCE [LARGE SCALE GENOMIC DNA]</scope>
    <source>
        <strain evidence="1 2">PO100/5</strain>
    </source>
</reference>
<name>A0A7U5KA14_9CORY</name>
<protein>
    <submittedName>
        <fullName evidence="1">Uncharacterized protein</fullName>
    </submittedName>
</protein>
<proteinExistence type="predicted"/>
<accession>A0A7U5KA14</accession>
<gene>
    <name evidence="1" type="ORF">CBE74_11730</name>
</gene>
<reference evidence="1 2" key="2">
    <citation type="journal article" date="2020" name="Antonie Van Leeuwenhoek">
        <title>Phylogenomic characterisation of a novel corynebacterial species pathogenic to animals.</title>
        <authorList>
            <person name="Moller J."/>
            <person name="Musella L."/>
            <person name="Melnikov V."/>
            <person name="Geissdorfer W."/>
            <person name="Burkovski A."/>
            <person name="Sangal V."/>
        </authorList>
    </citation>
    <scope>NUCLEOTIDE SEQUENCE [LARGE SCALE GENOMIC DNA]</scope>
    <source>
        <strain evidence="1 2">PO100/5</strain>
    </source>
</reference>
<organism evidence="1 2">
    <name type="scientific">Corynebacterium silvaticum</name>
    <dbReference type="NCBI Taxonomy" id="2320431"/>
    <lineage>
        <taxon>Bacteria</taxon>
        <taxon>Bacillati</taxon>
        <taxon>Actinomycetota</taxon>
        <taxon>Actinomycetes</taxon>
        <taxon>Mycobacteriales</taxon>
        <taxon>Corynebacteriaceae</taxon>
        <taxon>Corynebacterium</taxon>
    </lineage>
</organism>
<dbReference type="EMBL" id="CP021417">
    <property type="protein sequence ID" value="ARU46995.2"/>
    <property type="molecule type" value="Genomic_DNA"/>
</dbReference>